<reference evidence="8 9" key="1">
    <citation type="journal article" date="2016" name="Proc. Natl. Acad. Sci. U.S.A.">
        <title>Comparative genomics of biotechnologically important yeasts.</title>
        <authorList>
            <person name="Riley R."/>
            <person name="Haridas S."/>
            <person name="Wolfe K.H."/>
            <person name="Lopes M.R."/>
            <person name="Hittinger C.T."/>
            <person name="Goeker M."/>
            <person name="Salamov A.A."/>
            <person name="Wisecaver J.H."/>
            <person name="Long T.M."/>
            <person name="Calvey C.H."/>
            <person name="Aerts A.L."/>
            <person name="Barry K.W."/>
            <person name="Choi C."/>
            <person name="Clum A."/>
            <person name="Coughlan A.Y."/>
            <person name="Deshpande S."/>
            <person name="Douglass A.P."/>
            <person name="Hanson S.J."/>
            <person name="Klenk H.-P."/>
            <person name="LaButti K.M."/>
            <person name="Lapidus A."/>
            <person name="Lindquist E.A."/>
            <person name="Lipzen A.M."/>
            <person name="Meier-Kolthoff J.P."/>
            <person name="Ohm R.A."/>
            <person name="Otillar R.P."/>
            <person name="Pangilinan J.L."/>
            <person name="Peng Y."/>
            <person name="Rokas A."/>
            <person name="Rosa C.A."/>
            <person name="Scheuner C."/>
            <person name="Sibirny A.A."/>
            <person name="Slot J.C."/>
            <person name="Stielow J.B."/>
            <person name="Sun H."/>
            <person name="Kurtzman C.P."/>
            <person name="Blackwell M."/>
            <person name="Grigoriev I.V."/>
            <person name="Jeffries T.W."/>
        </authorList>
    </citation>
    <scope>NUCLEOTIDE SEQUENCE [LARGE SCALE GENOMIC DNA]</scope>
    <source>
        <strain evidence="8 9">NRRL Y-2026</strain>
    </source>
</reference>
<evidence type="ECO:0000256" key="4">
    <source>
        <dbReference type="ARBA" id="ARBA00023136"/>
    </source>
</evidence>
<comment type="subcellular location">
    <subcellularLocation>
        <location evidence="1">Endomembrane system</location>
        <topology evidence="1">Multi-pass membrane protein</topology>
    </subcellularLocation>
</comment>
<keyword evidence="4 6" id="KW-0472">Membrane</keyword>
<dbReference type="EMBL" id="KV454002">
    <property type="protein sequence ID" value="ODQ47633.1"/>
    <property type="molecule type" value="Genomic_DNA"/>
</dbReference>
<dbReference type="InterPro" id="IPR050911">
    <property type="entry name" value="DRAM/TMEM150_Autophagy_Mod"/>
</dbReference>
<dbReference type="Proteomes" id="UP000094455">
    <property type="component" value="Unassembled WGS sequence"/>
</dbReference>
<dbReference type="PANTHER" id="PTHR21324">
    <property type="entry name" value="FASTING-INDUCIBLE INTEGRAL MEMBRANE PROTEIN TM6P1-RELATED"/>
    <property type="match status" value="1"/>
</dbReference>
<dbReference type="GeneID" id="30180666"/>
<keyword evidence="2 6" id="KW-0812">Transmembrane</keyword>
<keyword evidence="9" id="KW-1185">Reference proteome</keyword>
<dbReference type="GO" id="GO:0012505">
    <property type="term" value="C:endomembrane system"/>
    <property type="evidence" value="ECO:0007669"/>
    <property type="project" value="UniProtKB-SubCell"/>
</dbReference>
<feature type="region of interest" description="Disordered" evidence="5">
    <location>
        <begin position="317"/>
        <end position="339"/>
    </location>
</feature>
<name>A0A1E3NQ09_9ASCO</name>
<organism evidence="8 9">
    <name type="scientific">Pichia membranifaciens NRRL Y-2026</name>
    <dbReference type="NCBI Taxonomy" id="763406"/>
    <lineage>
        <taxon>Eukaryota</taxon>
        <taxon>Fungi</taxon>
        <taxon>Dikarya</taxon>
        <taxon>Ascomycota</taxon>
        <taxon>Saccharomycotina</taxon>
        <taxon>Pichiomycetes</taxon>
        <taxon>Pichiales</taxon>
        <taxon>Pichiaceae</taxon>
        <taxon>Pichia</taxon>
    </lineage>
</organism>
<proteinExistence type="predicted"/>
<dbReference type="GO" id="GO:0005886">
    <property type="term" value="C:plasma membrane"/>
    <property type="evidence" value="ECO:0007669"/>
    <property type="project" value="TreeGrafter"/>
</dbReference>
<feature type="transmembrane region" description="Helical" evidence="6">
    <location>
        <begin position="70"/>
        <end position="88"/>
    </location>
</feature>
<dbReference type="InterPro" id="IPR019402">
    <property type="entry name" value="CWH43_N"/>
</dbReference>
<sequence length="339" mass="38442">MKIGALKLPNVKPQHAWILPLISLAGWWAMLVALMICWFAKGRPILDTDHTEMPHFIVYLSNIAATDLQPIFICGSAVMGIFFVWAVIEDYYLRTPEKNYFPVTFHWFVTGLHALAIALCIIGCLCILMTSCLKDNWQYSRPHSVFVILFVIFVFAYICAHSLAFLLHYRHYKIRYFMLSAVAKIVWTCIAIVLVVCYGAFMGKANAEGLHSKYWGYSAIMEWTLVFFYGLLMFIITSDLRRSNYGDYVEYYVNREADLRHKEFDESSNMDYGETTFDTSGMNAAANVDATTNASATGNNPGLEDLTAVSQHETWDNATPFDRPGARPGVAPTSSRYVL</sequence>
<feature type="domain" description="CWH43-like N-terminal" evidence="7">
    <location>
        <begin position="16"/>
        <end position="241"/>
    </location>
</feature>
<evidence type="ECO:0000259" key="7">
    <source>
        <dbReference type="Pfam" id="PF10277"/>
    </source>
</evidence>
<evidence type="ECO:0000256" key="6">
    <source>
        <dbReference type="SAM" id="Phobius"/>
    </source>
</evidence>
<protein>
    <recommendedName>
        <fullName evidence="7">CWH43-like N-terminal domain-containing protein</fullName>
    </recommendedName>
</protein>
<gene>
    <name evidence="8" type="ORF">PICMEDRAFT_71682</name>
</gene>
<dbReference type="RefSeq" id="XP_019018746.1">
    <property type="nucleotide sequence ID" value="XM_019163979.1"/>
</dbReference>
<evidence type="ECO:0000313" key="9">
    <source>
        <dbReference type="Proteomes" id="UP000094455"/>
    </source>
</evidence>
<feature type="transmembrane region" description="Helical" evidence="6">
    <location>
        <begin position="108"/>
        <end position="133"/>
    </location>
</feature>
<dbReference type="AlphaFoldDB" id="A0A1E3NQ09"/>
<keyword evidence="3 6" id="KW-1133">Transmembrane helix</keyword>
<feature type="transmembrane region" description="Helical" evidence="6">
    <location>
        <begin position="145"/>
        <end position="169"/>
    </location>
</feature>
<dbReference type="PANTHER" id="PTHR21324:SF2">
    <property type="entry name" value="EG:22E5.9 PROTEIN"/>
    <property type="match status" value="1"/>
</dbReference>
<accession>A0A1E3NQ09</accession>
<dbReference type="STRING" id="763406.A0A1E3NQ09"/>
<evidence type="ECO:0000256" key="1">
    <source>
        <dbReference type="ARBA" id="ARBA00004127"/>
    </source>
</evidence>
<evidence type="ECO:0000256" key="3">
    <source>
        <dbReference type="ARBA" id="ARBA00022989"/>
    </source>
</evidence>
<evidence type="ECO:0000256" key="2">
    <source>
        <dbReference type="ARBA" id="ARBA00022692"/>
    </source>
</evidence>
<dbReference type="Pfam" id="PF10277">
    <property type="entry name" value="Frag1"/>
    <property type="match status" value="1"/>
</dbReference>
<evidence type="ECO:0000313" key="8">
    <source>
        <dbReference type="EMBL" id="ODQ47633.1"/>
    </source>
</evidence>
<feature type="transmembrane region" description="Helical" evidence="6">
    <location>
        <begin position="181"/>
        <end position="202"/>
    </location>
</feature>
<evidence type="ECO:0000256" key="5">
    <source>
        <dbReference type="SAM" id="MobiDB-lite"/>
    </source>
</evidence>
<feature type="transmembrane region" description="Helical" evidence="6">
    <location>
        <begin position="214"/>
        <end position="236"/>
    </location>
</feature>
<dbReference type="OrthoDB" id="10032492at2759"/>
<feature type="transmembrane region" description="Helical" evidence="6">
    <location>
        <begin position="17"/>
        <end position="40"/>
    </location>
</feature>